<evidence type="ECO:0000256" key="2">
    <source>
        <dbReference type="PROSITE-ProRule" id="PRU00176"/>
    </source>
</evidence>
<dbReference type="SMART" id="SM00360">
    <property type="entry name" value="RRM"/>
    <property type="match status" value="2"/>
</dbReference>
<dbReference type="InterPro" id="IPR012677">
    <property type="entry name" value="Nucleotide-bd_a/b_plait_sf"/>
</dbReference>
<feature type="domain" description="RRM" evidence="4">
    <location>
        <begin position="189"/>
        <end position="253"/>
    </location>
</feature>
<dbReference type="EMBL" id="LRBV02000012">
    <property type="status" value="NOT_ANNOTATED_CDS"/>
    <property type="molecule type" value="Genomic_DNA"/>
</dbReference>
<dbReference type="GO" id="GO:0003729">
    <property type="term" value="F:mRNA binding"/>
    <property type="evidence" value="ECO:0007669"/>
    <property type="project" value="TreeGrafter"/>
</dbReference>
<dbReference type="InterPro" id="IPR050502">
    <property type="entry name" value="Euk_RNA-bind_prot"/>
</dbReference>
<feature type="region of interest" description="Disordered" evidence="3">
    <location>
        <begin position="625"/>
        <end position="653"/>
    </location>
</feature>
<evidence type="ECO:0000259" key="4">
    <source>
        <dbReference type="PROSITE" id="PS50102"/>
    </source>
</evidence>
<reference evidence="5" key="2">
    <citation type="submission" date="2021-01" db="UniProtKB">
        <authorList>
            <consortium name="EnsemblPlants"/>
        </authorList>
    </citation>
    <scope>IDENTIFICATION</scope>
</reference>
<evidence type="ECO:0000313" key="6">
    <source>
        <dbReference type="Proteomes" id="UP000594261"/>
    </source>
</evidence>
<name>A0A7N2N1U1_QUELO</name>
<evidence type="ECO:0000256" key="1">
    <source>
        <dbReference type="ARBA" id="ARBA00022884"/>
    </source>
</evidence>
<dbReference type="Gene3D" id="3.30.70.330">
    <property type="match status" value="2"/>
</dbReference>
<dbReference type="Gramene" id="QL12p004923:mrna">
    <property type="protein sequence ID" value="QL12p004923:mrna"/>
    <property type="gene ID" value="QL12p004923"/>
</dbReference>
<dbReference type="AlphaFoldDB" id="A0A7N2N1U1"/>
<dbReference type="Proteomes" id="UP000594261">
    <property type="component" value="Chromosome 12"/>
</dbReference>
<sequence length="653" mass="74774">MAAIEAVLSIFSLYSSSSSSSSTFLLSPKQLPSIKLHSFRSVPTLSLKSPVSPQTLNLNNPTRNLSFVLCSAVQEEVVVEEEAEQTEDSNQKRKLYVVNLPWTFSVADLKNLFGECGTVKVVDIIKQKNGKNRGFAFVTMESAEEAQAVVDKFDSHEISGRIIRIEFAKRFKKPSPPRPEGRTAGETRHKLYVSNLAWKVRSTHLRDFFSENFKPVSARVVFDTPLGRSAGYGFVSFATNEEAEAAISALDGKSPIFFGLVFSKLEAYGIEDGFELMCTGVYGPNDDNVGSNLWDELKFSPAMFEFSNFIEELNLLDLPLEGGLFTWSSNTDPPFMSCIDRVLILGDWEEQFPDVTQRLLPRLLFDYSLILMEFGSMAHGKSPFKFENMWLKTEGFVQKVQTWWSSYSFRGTQSFVLSQKLKALKEDLKRWNKMEFGKVGVNKRRLLGELLKLDEKEGLHGLTQEERRKRGQERYNHLRVLEVGGVVYEEDEEVRHQIVQFYENLHQETEGWRPKVDGLNLASIGEDECRMLERPFKEEEITQAVRADSGFNAHECLDSRIKSHITGIFYKLDIEKAFDHCGDRIERLQRNFLWGGLLEEFKHRLVEWDKELMGRPLRLKFSQKNVDEDGVEKEEDSSTGKEEDLSENQQEEP</sequence>
<accession>A0A7N2N1U1</accession>
<dbReference type="InterPro" id="IPR000504">
    <property type="entry name" value="RRM_dom"/>
</dbReference>
<feature type="compositionally biased region" description="Acidic residues" evidence="3">
    <location>
        <begin position="644"/>
        <end position="653"/>
    </location>
</feature>
<dbReference type="PANTHER" id="PTHR48025:SF6">
    <property type="entry name" value="RRM DOMAIN-CONTAINING PROTEIN"/>
    <property type="match status" value="1"/>
</dbReference>
<dbReference type="PROSITE" id="PS50102">
    <property type="entry name" value="RRM"/>
    <property type="match status" value="2"/>
</dbReference>
<evidence type="ECO:0000256" key="3">
    <source>
        <dbReference type="SAM" id="MobiDB-lite"/>
    </source>
</evidence>
<dbReference type="SUPFAM" id="SSF54928">
    <property type="entry name" value="RNA-binding domain, RBD"/>
    <property type="match status" value="1"/>
</dbReference>
<keyword evidence="1 2" id="KW-0694">RNA-binding</keyword>
<reference evidence="5 6" key="1">
    <citation type="journal article" date="2016" name="G3 (Bethesda)">
        <title>First Draft Assembly and Annotation of the Genome of a California Endemic Oak Quercus lobata Nee (Fagaceae).</title>
        <authorList>
            <person name="Sork V.L."/>
            <person name="Fitz-Gibbon S.T."/>
            <person name="Puiu D."/>
            <person name="Crepeau M."/>
            <person name="Gugger P.F."/>
            <person name="Sherman R."/>
            <person name="Stevens K."/>
            <person name="Langley C.H."/>
            <person name="Pellegrini M."/>
            <person name="Salzberg S.L."/>
        </authorList>
    </citation>
    <scope>NUCLEOTIDE SEQUENCE [LARGE SCALE GENOMIC DNA]</scope>
    <source>
        <strain evidence="5 6">cv. SW786</strain>
    </source>
</reference>
<dbReference type="GO" id="GO:1901259">
    <property type="term" value="P:chloroplast rRNA processing"/>
    <property type="evidence" value="ECO:0007669"/>
    <property type="project" value="TreeGrafter"/>
</dbReference>
<dbReference type="Pfam" id="PF00076">
    <property type="entry name" value="RRM_1"/>
    <property type="match status" value="2"/>
</dbReference>
<organism evidence="5 6">
    <name type="scientific">Quercus lobata</name>
    <name type="common">Valley oak</name>
    <dbReference type="NCBI Taxonomy" id="97700"/>
    <lineage>
        <taxon>Eukaryota</taxon>
        <taxon>Viridiplantae</taxon>
        <taxon>Streptophyta</taxon>
        <taxon>Embryophyta</taxon>
        <taxon>Tracheophyta</taxon>
        <taxon>Spermatophyta</taxon>
        <taxon>Magnoliopsida</taxon>
        <taxon>eudicotyledons</taxon>
        <taxon>Gunneridae</taxon>
        <taxon>Pentapetalae</taxon>
        <taxon>rosids</taxon>
        <taxon>fabids</taxon>
        <taxon>Fagales</taxon>
        <taxon>Fagaceae</taxon>
        <taxon>Quercus</taxon>
    </lineage>
</organism>
<protein>
    <recommendedName>
        <fullName evidence="4">RRM domain-containing protein</fullName>
    </recommendedName>
</protein>
<dbReference type="PANTHER" id="PTHR48025">
    <property type="entry name" value="OS02G0815200 PROTEIN"/>
    <property type="match status" value="1"/>
</dbReference>
<feature type="domain" description="RRM" evidence="4">
    <location>
        <begin position="93"/>
        <end position="170"/>
    </location>
</feature>
<dbReference type="InterPro" id="IPR036691">
    <property type="entry name" value="Endo/exonu/phosph_ase_sf"/>
</dbReference>
<dbReference type="GO" id="GO:0009535">
    <property type="term" value="C:chloroplast thylakoid membrane"/>
    <property type="evidence" value="ECO:0007669"/>
    <property type="project" value="TreeGrafter"/>
</dbReference>
<dbReference type="InParanoid" id="A0A7N2N1U1"/>
<evidence type="ECO:0000313" key="5">
    <source>
        <dbReference type="EnsemblPlants" id="QL12p004923:mrna"/>
    </source>
</evidence>
<keyword evidence="6" id="KW-1185">Reference proteome</keyword>
<dbReference type="SUPFAM" id="SSF56219">
    <property type="entry name" value="DNase I-like"/>
    <property type="match status" value="1"/>
</dbReference>
<proteinExistence type="predicted"/>
<dbReference type="InterPro" id="IPR035979">
    <property type="entry name" value="RBD_domain_sf"/>
</dbReference>
<dbReference type="EnsemblPlants" id="QL12p004923:mrna">
    <property type="protein sequence ID" value="QL12p004923:mrna"/>
    <property type="gene ID" value="QL12p004923"/>
</dbReference>